<evidence type="ECO:0000313" key="2">
    <source>
        <dbReference type="Proteomes" id="UP000789901"/>
    </source>
</evidence>
<dbReference type="Proteomes" id="UP000789901">
    <property type="component" value="Unassembled WGS sequence"/>
</dbReference>
<accession>A0ABN7WHC8</accession>
<protein>
    <submittedName>
        <fullName evidence="1">10503_t:CDS:1</fullName>
    </submittedName>
</protein>
<keyword evidence="2" id="KW-1185">Reference proteome</keyword>
<proteinExistence type="predicted"/>
<gene>
    <name evidence="1" type="ORF">GMARGA_LOCUS30394</name>
</gene>
<sequence length="88" mass="10033">MSKSNPSQESITRNFATYIPSKTPLKTSQRLPLKDSQKIIPKKVLNTILVKNQIQMPKLLPRDSIYITLPLFKGQFSLSLPPTLPKER</sequence>
<feature type="non-terminal residue" evidence="1">
    <location>
        <position position="88"/>
    </location>
</feature>
<comment type="caution">
    <text evidence="1">The sequence shown here is derived from an EMBL/GenBank/DDBJ whole genome shotgun (WGS) entry which is preliminary data.</text>
</comment>
<dbReference type="EMBL" id="CAJVQB010042724">
    <property type="protein sequence ID" value="CAG8830631.1"/>
    <property type="molecule type" value="Genomic_DNA"/>
</dbReference>
<evidence type="ECO:0000313" key="1">
    <source>
        <dbReference type="EMBL" id="CAG8830631.1"/>
    </source>
</evidence>
<name>A0ABN7WHC8_GIGMA</name>
<organism evidence="1 2">
    <name type="scientific">Gigaspora margarita</name>
    <dbReference type="NCBI Taxonomy" id="4874"/>
    <lineage>
        <taxon>Eukaryota</taxon>
        <taxon>Fungi</taxon>
        <taxon>Fungi incertae sedis</taxon>
        <taxon>Mucoromycota</taxon>
        <taxon>Glomeromycotina</taxon>
        <taxon>Glomeromycetes</taxon>
        <taxon>Diversisporales</taxon>
        <taxon>Gigasporaceae</taxon>
        <taxon>Gigaspora</taxon>
    </lineage>
</organism>
<reference evidence="1 2" key="1">
    <citation type="submission" date="2021-06" db="EMBL/GenBank/DDBJ databases">
        <authorList>
            <person name="Kallberg Y."/>
            <person name="Tangrot J."/>
            <person name="Rosling A."/>
        </authorList>
    </citation>
    <scope>NUCLEOTIDE SEQUENCE [LARGE SCALE GENOMIC DNA]</scope>
    <source>
        <strain evidence="1 2">120-4 pot B 10/14</strain>
    </source>
</reference>